<sequence length="204" mass="24274">MLSNCKYFVKDSIKWLPFFGWGMWLAGFMFVRRNWLQDQEKINRTFASIKTLKTPAWIINYVEGSRFTPQKSAQCQAFARDRGYTTTQHVLLPRTKGFTTCVNEFRHSHVKYVYDLTIAYRHNVPGAEFNEAPTMVELHTTTLSPDYQFHVHVRRFALEDLPQNDDAIGDWLRQRFVEKDLFLEQLRQDWTDALTIPVREEPWF</sequence>
<dbReference type="Proteomes" id="UP000242146">
    <property type="component" value="Unassembled WGS sequence"/>
</dbReference>
<dbReference type="Pfam" id="PF01553">
    <property type="entry name" value="Acyltransferase"/>
    <property type="match status" value="1"/>
</dbReference>
<keyword evidence="4" id="KW-0812">Transmembrane</keyword>
<comment type="similarity">
    <text evidence="1">Belongs to the 1-acyl-sn-glycerol-3-phosphate acyltransferase family.</text>
</comment>
<dbReference type="CDD" id="cd07990">
    <property type="entry name" value="LPLAT_LCLAT1-like"/>
    <property type="match status" value="1"/>
</dbReference>
<accession>A0A1X2GUY6</accession>
<evidence type="ECO:0000259" key="5">
    <source>
        <dbReference type="SMART" id="SM00563"/>
    </source>
</evidence>
<dbReference type="PANTHER" id="PTHR10983:SF24">
    <property type="entry name" value="1-ACYLGLYCEROL-3-PHOSPHATE O-ACYLTRANSFERASE 3, ISOFORM E-RELATED"/>
    <property type="match status" value="1"/>
</dbReference>
<keyword evidence="3" id="KW-0012">Acyltransferase</keyword>
<protein>
    <recommendedName>
        <fullName evidence="5">Phospholipid/glycerol acyltransferase domain-containing protein</fullName>
    </recommendedName>
</protein>
<evidence type="ECO:0000256" key="3">
    <source>
        <dbReference type="ARBA" id="ARBA00023315"/>
    </source>
</evidence>
<dbReference type="GO" id="GO:0003841">
    <property type="term" value="F:1-acylglycerol-3-phosphate O-acyltransferase activity"/>
    <property type="evidence" value="ECO:0007669"/>
    <property type="project" value="TreeGrafter"/>
</dbReference>
<dbReference type="STRING" id="101127.A0A1X2GUY6"/>
<evidence type="ECO:0000256" key="2">
    <source>
        <dbReference type="ARBA" id="ARBA00022679"/>
    </source>
</evidence>
<dbReference type="GO" id="GO:0012505">
    <property type="term" value="C:endomembrane system"/>
    <property type="evidence" value="ECO:0007669"/>
    <property type="project" value="TreeGrafter"/>
</dbReference>
<dbReference type="EMBL" id="MCGT01000002">
    <property type="protein sequence ID" value="ORX61840.1"/>
    <property type="molecule type" value="Genomic_DNA"/>
</dbReference>
<gene>
    <name evidence="6" type="ORF">DM01DRAFT_1360988</name>
</gene>
<dbReference type="Pfam" id="PF16076">
    <property type="entry name" value="Acyltransf_C"/>
    <property type="match status" value="1"/>
</dbReference>
<comment type="caution">
    <text evidence="6">The sequence shown here is derived from an EMBL/GenBank/DDBJ whole genome shotgun (WGS) entry which is preliminary data.</text>
</comment>
<keyword evidence="4" id="KW-1133">Transmembrane helix</keyword>
<feature type="transmembrane region" description="Helical" evidence="4">
    <location>
        <begin position="12"/>
        <end position="31"/>
    </location>
</feature>
<keyword evidence="7" id="KW-1185">Reference proteome</keyword>
<dbReference type="InterPro" id="IPR002123">
    <property type="entry name" value="Plipid/glycerol_acylTrfase"/>
</dbReference>
<dbReference type="AlphaFoldDB" id="A0A1X2GUY6"/>
<reference evidence="6 7" key="1">
    <citation type="submission" date="2016-07" db="EMBL/GenBank/DDBJ databases">
        <title>Pervasive Adenine N6-methylation of Active Genes in Fungi.</title>
        <authorList>
            <consortium name="DOE Joint Genome Institute"/>
            <person name="Mondo S.J."/>
            <person name="Dannebaum R.O."/>
            <person name="Kuo R.C."/>
            <person name="Labutti K."/>
            <person name="Haridas S."/>
            <person name="Kuo A."/>
            <person name="Salamov A."/>
            <person name="Ahrendt S.R."/>
            <person name="Lipzen A."/>
            <person name="Sullivan W."/>
            <person name="Andreopoulos W.B."/>
            <person name="Clum A."/>
            <person name="Lindquist E."/>
            <person name="Daum C."/>
            <person name="Ramamoorthy G.K."/>
            <person name="Gryganskyi A."/>
            <person name="Culley D."/>
            <person name="Magnuson J.K."/>
            <person name="James T.Y."/>
            <person name="O'Malley M.A."/>
            <person name="Stajich J.E."/>
            <person name="Spatafora J.W."/>
            <person name="Visel A."/>
            <person name="Grigoriev I.V."/>
        </authorList>
    </citation>
    <scope>NUCLEOTIDE SEQUENCE [LARGE SCALE GENOMIC DNA]</scope>
    <source>
        <strain evidence="6 7">NRRL 3301</strain>
    </source>
</reference>
<keyword evidence="2" id="KW-0808">Transferase</keyword>
<name>A0A1X2GUY6_9FUNG</name>
<evidence type="ECO:0000313" key="6">
    <source>
        <dbReference type="EMBL" id="ORX61840.1"/>
    </source>
</evidence>
<dbReference type="PANTHER" id="PTHR10983">
    <property type="entry name" value="1-ACYLGLYCEROL-3-PHOSPHATE ACYLTRANSFERASE-RELATED"/>
    <property type="match status" value="1"/>
</dbReference>
<evidence type="ECO:0000313" key="7">
    <source>
        <dbReference type="Proteomes" id="UP000242146"/>
    </source>
</evidence>
<organism evidence="6 7">
    <name type="scientific">Hesseltinella vesiculosa</name>
    <dbReference type="NCBI Taxonomy" id="101127"/>
    <lineage>
        <taxon>Eukaryota</taxon>
        <taxon>Fungi</taxon>
        <taxon>Fungi incertae sedis</taxon>
        <taxon>Mucoromycota</taxon>
        <taxon>Mucoromycotina</taxon>
        <taxon>Mucoromycetes</taxon>
        <taxon>Mucorales</taxon>
        <taxon>Cunninghamellaceae</taxon>
        <taxon>Hesseltinella</taxon>
    </lineage>
</organism>
<keyword evidence="4" id="KW-0472">Membrane</keyword>
<evidence type="ECO:0000256" key="4">
    <source>
        <dbReference type="SAM" id="Phobius"/>
    </source>
</evidence>
<evidence type="ECO:0000256" key="1">
    <source>
        <dbReference type="ARBA" id="ARBA00008655"/>
    </source>
</evidence>
<feature type="domain" description="Phospholipid/glycerol acyltransferase" evidence="5">
    <location>
        <begin position="1"/>
        <end position="99"/>
    </location>
</feature>
<dbReference type="SMART" id="SM00563">
    <property type="entry name" value="PlsC"/>
    <property type="match status" value="1"/>
</dbReference>
<proteinExistence type="inferred from homology"/>
<dbReference type="SUPFAM" id="SSF69593">
    <property type="entry name" value="Glycerol-3-phosphate (1)-acyltransferase"/>
    <property type="match status" value="1"/>
</dbReference>
<dbReference type="InterPro" id="IPR032098">
    <property type="entry name" value="Acyltransf_C"/>
</dbReference>
<dbReference type="OrthoDB" id="189226at2759"/>